<keyword evidence="3 6" id="KW-1133">Transmembrane helix</keyword>
<evidence type="ECO:0000259" key="7">
    <source>
        <dbReference type="Pfam" id="PF04932"/>
    </source>
</evidence>
<dbReference type="InterPro" id="IPR007016">
    <property type="entry name" value="O-antigen_ligase-rel_domated"/>
</dbReference>
<evidence type="ECO:0000256" key="1">
    <source>
        <dbReference type="ARBA" id="ARBA00004141"/>
    </source>
</evidence>
<evidence type="ECO:0000313" key="9">
    <source>
        <dbReference type="Proteomes" id="UP000318413"/>
    </source>
</evidence>
<comment type="subcellular location">
    <subcellularLocation>
        <location evidence="1">Membrane</location>
        <topology evidence="1">Multi-pass membrane protein</topology>
    </subcellularLocation>
</comment>
<feature type="region of interest" description="Disordered" evidence="5">
    <location>
        <begin position="1"/>
        <end position="34"/>
    </location>
</feature>
<feature type="transmembrane region" description="Helical" evidence="6">
    <location>
        <begin position="98"/>
        <end position="119"/>
    </location>
</feature>
<gene>
    <name evidence="8" type="ORF">EAH84_12260</name>
</gene>
<feature type="transmembrane region" description="Helical" evidence="6">
    <location>
        <begin position="227"/>
        <end position="246"/>
    </location>
</feature>
<dbReference type="EMBL" id="RCZK01000010">
    <property type="protein sequence ID" value="TPG10846.1"/>
    <property type="molecule type" value="Genomic_DNA"/>
</dbReference>
<feature type="transmembrane region" description="Helical" evidence="6">
    <location>
        <begin position="151"/>
        <end position="172"/>
    </location>
</feature>
<evidence type="ECO:0000256" key="5">
    <source>
        <dbReference type="SAM" id="MobiDB-lite"/>
    </source>
</evidence>
<comment type="caution">
    <text evidence="8">The sequence shown here is derived from an EMBL/GenBank/DDBJ whole genome shotgun (WGS) entry which is preliminary data.</text>
</comment>
<dbReference type="AlphaFoldDB" id="A0A502CGE6"/>
<evidence type="ECO:0000256" key="6">
    <source>
        <dbReference type="SAM" id="Phobius"/>
    </source>
</evidence>
<proteinExistence type="predicted"/>
<dbReference type="GO" id="GO:0016874">
    <property type="term" value="F:ligase activity"/>
    <property type="evidence" value="ECO:0007669"/>
    <property type="project" value="UniProtKB-KW"/>
</dbReference>
<dbReference type="RefSeq" id="WP_140872306.1">
    <property type="nucleotide sequence ID" value="NZ_RCZK01000010.1"/>
</dbReference>
<reference evidence="8 9" key="1">
    <citation type="journal article" date="2019" name="Environ. Microbiol.">
        <title>Species interactions and distinct microbial communities in high Arctic permafrost affected cryosols are associated with the CH4 and CO2 gas fluxes.</title>
        <authorList>
            <person name="Altshuler I."/>
            <person name="Hamel J."/>
            <person name="Turney S."/>
            <person name="Magnuson E."/>
            <person name="Levesque R."/>
            <person name="Greer C."/>
            <person name="Whyte L.G."/>
        </authorList>
    </citation>
    <scope>NUCLEOTIDE SEQUENCE [LARGE SCALE GENOMIC DNA]</scope>
    <source>
        <strain evidence="8 9">S5.1</strain>
    </source>
</reference>
<name>A0A502CGE6_9SPHN</name>
<evidence type="ECO:0000256" key="3">
    <source>
        <dbReference type="ARBA" id="ARBA00022989"/>
    </source>
</evidence>
<feature type="transmembrane region" description="Helical" evidence="6">
    <location>
        <begin position="184"/>
        <end position="207"/>
    </location>
</feature>
<organism evidence="8 9">
    <name type="scientific">Sphingomonas oligophenolica</name>
    <dbReference type="NCBI Taxonomy" id="301154"/>
    <lineage>
        <taxon>Bacteria</taxon>
        <taxon>Pseudomonadati</taxon>
        <taxon>Pseudomonadota</taxon>
        <taxon>Alphaproteobacteria</taxon>
        <taxon>Sphingomonadales</taxon>
        <taxon>Sphingomonadaceae</taxon>
        <taxon>Sphingomonas</taxon>
    </lineage>
</organism>
<dbReference type="InterPro" id="IPR051533">
    <property type="entry name" value="WaaL-like"/>
</dbReference>
<feature type="compositionally biased region" description="Low complexity" evidence="5">
    <location>
        <begin position="1"/>
        <end position="12"/>
    </location>
</feature>
<dbReference type="Pfam" id="PF04932">
    <property type="entry name" value="Wzy_C"/>
    <property type="match status" value="1"/>
</dbReference>
<dbReference type="PANTHER" id="PTHR37422">
    <property type="entry name" value="TEICHURONIC ACID BIOSYNTHESIS PROTEIN TUAE"/>
    <property type="match status" value="1"/>
</dbReference>
<feature type="transmembrane region" description="Helical" evidence="6">
    <location>
        <begin position="42"/>
        <end position="60"/>
    </location>
</feature>
<evidence type="ECO:0000313" key="8">
    <source>
        <dbReference type="EMBL" id="TPG10846.1"/>
    </source>
</evidence>
<keyword evidence="8" id="KW-0436">Ligase</keyword>
<sequence length="485" mass="51549">MQQEWAQQAGKAQADKAQADSAQGAHGQGADRHDRAAWRQDAPAWAYSAFLVFVLLTGGSSRADSIGQPIVRAISILFVAVLAMVWRPAEWRSLRLPIGFVAVVTLMVAAMLVPVPPGIWTALPGRDLIARAAPLLGIAQPWRPLAISPPLAVNALFALIPAIAALVGLVYLTPLQRARLVSTMVVLVLASAVLGLAQMSAGTGLGWYGTADRDAGAGLFANRNHEALFLALGFPMLAIWGTSSAIRHPTLVTRRWLATGVTVFLCLAIPTTGSRAGLALGAIGLLVIGVLCAAAIRRGVHRLPARWRLASFAAALGAIVLVFVVALTFRQATSVQRLFSLDVGADERAMALSTLKAVAARYFPVGTGFGGFEPAFRAAEPFALLKFTYLNAAHNDFLQLAIEGGAAGLALLAAFVGWWLYRSVVVWRMATAVSHVRLARAGSAMVFMTLLASATDYPVRTPSIMVTLILACAWMQLPRNRSVPR</sequence>
<feature type="domain" description="O-antigen ligase-related" evidence="7">
    <location>
        <begin position="261"/>
        <end position="412"/>
    </location>
</feature>
<dbReference type="PANTHER" id="PTHR37422:SF13">
    <property type="entry name" value="LIPOPOLYSACCHARIDE BIOSYNTHESIS PROTEIN PA4999-RELATED"/>
    <property type="match status" value="1"/>
</dbReference>
<feature type="transmembrane region" description="Helical" evidence="6">
    <location>
        <begin position="309"/>
        <end position="329"/>
    </location>
</feature>
<keyword evidence="9" id="KW-1185">Reference proteome</keyword>
<keyword evidence="2 6" id="KW-0812">Transmembrane</keyword>
<dbReference type="Proteomes" id="UP000318413">
    <property type="component" value="Unassembled WGS sequence"/>
</dbReference>
<feature type="transmembrane region" description="Helical" evidence="6">
    <location>
        <begin position="276"/>
        <end position="297"/>
    </location>
</feature>
<protein>
    <submittedName>
        <fullName evidence="8">O-antigen ligase domain-containing protein</fullName>
    </submittedName>
</protein>
<feature type="transmembrane region" description="Helical" evidence="6">
    <location>
        <begin position="397"/>
        <end position="421"/>
    </location>
</feature>
<dbReference type="GO" id="GO:0016020">
    <property type="term" value="C:membrane"/>
    <property type="evidence" value="ECO:0007669"/>
    <property type="project" value="UniProtKB-SubCell"/>
</dbReference>
<evidence type="ECO:0000256" key="4">
    <source>
        <dbReference type="ARBA" id="ARBA00023136"/>
    </source>
</evidence>
<dbReference type="OrthoDB" id="7628239at2"/>
<keyword evidence="4 6" id="KW-0472">Membrane</keyword>
<accession>A0A502CGE6</accession>
<feature type="transmembrane region" description="Helical" evidence="6">
    <location>
        <begin position="253"/>
        <end position="270"/>
    </location>
</feature>
<evidence type="ECO:0000256" key="2">
    <source>
        <dbReference type="ARBA" id="ARBA00022692"/>
    </source>
</evidence>
<feature type="transmembrane region" description="Helical" evidence="6">
    <location>
        <begin position="66"/>
        <end position="86"/>
    </location>
</feature>